<dbReference type="PROSITE" id="PS51257">
    <property type="entry name" value="PROKAR_LIPOPROTEIN"/>
    <property type="match status" value="1"/>
</dbReference>
<feature type="transmembrane region" description="Helical" evidence="1">
    <location>
        <begin position="124"/>
        <end position="144"/>
    </location>
</feature>
<dbReference type="AlphaFoldDB" id="A0A9X3RGH0"/>
<dbReference type="EMBL" id="JAKMUT010000003">
    <property type="protein sequence ID" value="MCZ9289578.1"/>
    <property type="molecule type" value="Genomic_DNA"/>
</dbReference>
<keyword evidence="1" id="KW-0472">Membrane</keyword>
<sequence length="148" mass="15719">MALGTRSGAGGDIRTGAFKKLLPLAVGAAAVCACCAIAAADPQTPGGVIPECPTKALFGFNCPGCGSMRMIQALVQGDFSAALHYNAVGILAVILLIWSWLAWTARSWGKRIPNWEHFRHAPMAVGVVIGLWFIARILPFSPFVELRV</sequence>
<reference evidence="2" key="1">
    <citation type="submission" date="2022-02" db="EMBL/GenBank/DDBJ databases">
        <title>Corynebacterium sp. from urogenital microbiome.</title>
        <authorList>
            <person name="Cappelli E.A."/>
            <person name="Ribeiro T.G."/>
            <person name="Peixe L."/>
        </authorList>
    </citation>
    <scope>NUCLEOTIDE SEQUENCE</scope>
    <source>
        <strain evidence="2">C8Ua_174</strain>
    </source>
</reference>
<dbReference type="RefSeq" id="WP_269944378.1">
    <property type="nucleotide sequence ID" value="NZ_JAKMUT010000003.1"/>
</dbReference>
<name>A0A9X3RGH0_9CORY</name>
<accession>A0A9X3RGH0</accession>
<keyword evidence="3" id="KW-1185">Reference proteome</keyword>
<organism evidence="2 3">
    <name type="scientific">Corynebacterium evansiae</name>
    <dbReference type="NCBI Taxonomy" id="2913499"/>
    <lineage>
        <taxon>Bacteria</taxon>
        <taxon>Bacillati</taxon>
        <taxon>Actinomycetota</taxon>
        <taxon>Actinomycetes</taxon>
        <taxon>Mycobacteriales</taxon>
        <taxon>Corynebacteriaceae</taxon>
        <taxon>Corynebacterium</taxon>
    </lineage>
</organism>
<keyword evidence="1" id="KW-1133">Transmembrane helix</keyword>
<evidence type="ECO:0000256" key="1">
    <source>
        <dbReference type="SAM" id="Phobius"/>
    </source>
</evidence>
<protein>
    <submittedName>
        <fullName evidence="2">DUF2752 domain-containing protein</fullName>
    </submittedName>
</protein>
<gene>
    <name evidence="2" type="ORF">L8V00_05055</name>
</gene>
<feature type="transmembrane region" description="Helical" evidence="1">
    <location>
        <begin position="21"/>
        <end position="40"/>
    </location>
</feature>
<proteinExistence type="predicted"/>
<dbReference type="Proteomes" id="UP001146469">
    <property type="component" value="Unassembled WGS sequence"/>
</dbReference>
<dbReference type="InterPro" id="IPR021215">
    <property type="entry name" value="DUF2752"/>
</dbReference>
<evidence type="ECO:0000313" key="3">
    <source>
        <dbReference type="Proteomes" id="UP001146469"/>
    </source>
</evidence>
<comment type="caution">
    <text evidence="2">The sequence shown here is derived from an EMBL/GenBank/DDBJ whole genome shotgun (WGS) entry which is preliminary data.</text>
</comment>
<feature type="transmembrane region" description="Helical" evidence="1">
    <location>
        <begin position="83"/>
        <end position="103"/>
    </location>
</feature>
<evidence type="ECO:0000313" key="2">
    <source>
        <dbReference type="EMBL" id="MCZ9289578.1"/>
    </source>
</evidence>
<dbReference type="Pfam" id="PF10825">
    <property type="entry name" value="DUF2752"/>
    <property type="match status" value="1"/>
</dbReference>
<keyword evidence="1" id="KW-0812">Transmembrane</keyword>